<reference evidence="5 6" key="1">
    <citation type="submission" date="2015-01" db="EMBL/GenBank/DDBJ databases">
        <authorList>
            <person name="Pelicic Vladimir"/>
        </authorList>
    </citation>
    <scope>NUCLEOTIDE SEQUENCE [LARGE SCALE GENOMIC DNA]</scope>
    <source>
        <strain evidence="5 6">2908</strain>
    </source>
</reference>
<dbReference type="InterPro" id="IPR036390">
    <property type="entry name" value="WH_DNA-bd_sf"/>
</dbReference>
<dbReference type="Proteomes" id="UP000183504">
    <property type="component" value="Unassembled WGS sequence"/>
</dbReference>
<proteinExistence type="predicted"/>
<feature type="domain" description="HTH marR-type" evidence="4">
    <location>
        <begin position="14"/>
        <end position="146"/>
    </location>
</feature>
<dbReference type="Gene3D" id="1.10.10.10">
    <property type="entry name" value="Winged helix-like DNA-binding domain superfamily/Winged helix DNA-binding domain"/>
    <property type="match status" value="1"/>
</dbReference>
<sequence length="148" mass="17005">MKITDDLSKETLLDLKTMIVFHKAARTIRAIEAQIFKKHDLTPTQFSVLETLYSKGELRIQDLIDRILATSGNMTVVIKNMERDGWIVRTCDPNDRRAFLIGLTEQGRAKIEAALPDHIKNIQQALSILEEVDKQDLIRILKNFKKMS</sequence>
<dbReference type="PROSITE" id="PS50995">
    <property type="entry name" value="HTH_MARR_2"/>
    <property type="match status" value="1"/>
</dbReference>
<dbReference type="PANTHER" id="PTHR42756">
    <property type="entry name" value="TRANSCRIPTIONAL REGULATOR, MARR"/>
    <property type="match status" value="1"/>
</dbReference>
<organism evidence="5 6">
    <name type="scientific">Streptococcus sanguinis</name>
    <dbReference type="NCBI Taxonomy" id="1305"/>
    <lineage>
        <taxon>Bacteria</taxon>
        <taxon>Bacillati</taxon>
        <taxon>Bacillota</taxon>
        <taxon>Bacilli</taxon>
        <taxon>Lactobacillales</taxon>
        <taxon>Streptococcaceae</taxon>
        <taxon>Streptococcus</taxon>
    </lineage>
</organism>
<dbReference type="InterPro" id="IPR036388">
    <property type="entry name" value="WH-like_DNA-bd_sf"/>
</dbReference>
<dbReference type="EMBL" id="CDMW01000001">
    <property type="protein sequence ID" value="CEL90539.1"/>
    <property type="molecule type" value="Genomic_DNA"/>
</dbReference>
<dbReference type="SUPFAM" id="SSF46785">
    <property type="entry name" value="Winged helix' DNA-binding domain"/>
    <property type="match status" value="1"/>
</dbReference>
<keyword evidence="2" id="KW-0238">DNA-binding</keyword>
<dbReference type="RefSeq" id="WP_072074132.1">
    <property type="nucleotide sequence ID" value="NZ_CDMW01000001.1"/>
</dbReference>
<dbReference type="AlphaFoldDB" id="A0A0B7GR39"/>
<name>A0A0B7GR39_STRSA</name>
<evidence type="ECO:0000256" key="3">
    <source>
        <dbReference type="ARBA" id="ARBA00023163"/>
    </source>
</evidence>
<dbReference type="GO" id="GO:0003700">
    <property type="term" value="F:DNA-binding transcription factor activity"/>
    <property type="evidence" value="ECO:0007669"/>
    <property type="project" value="InterPro"/>
</dbReference>
<protein>
    <submittedName>
        <fullName evidence="5">HTH-type transcriptional regulator</fullName>
    </submittedName>
</protein>
<dbReference type="PANTHER" id="PTHR42756:SF1">
    <property type="entry name" value="TRANSCRIPTIONAL REPRESSOR OF EMRAB OPERON"/>
    <property type="match status" value="1"/>
</dbReference>
<dbReference type="GO" id="GO:0003677">
    <property type="term" value="F:DNA binding"/>
    <property type="evidence" value="ECO:0007669"/>
    <property type="project" value="UniProtKB-KW"/>
</dbReference>
<evidence type="ECO:0000256" key="2">
    <source>
        <dbReference type="ARBA" id="ARBA00023125"/>
    </source>
</evidence>
<keyword evidence="3" id="KW-0804">Transcription</keyword>
<dbReference type="InterPro" id="IPR000835">
    <property type="entry name" value="HTH_MarR-typ"/>
</dbReference>
<evidence type="ECO:0000313" key="6">
    <source>
        <dbReference type="Proteomes" id="UP000183504"/>
    </source>
</evidence>
<keyword evidence="1" id="KW-0805">Transcription regulation</keyword>
<evidence type="ECO:0000259" key="4">
    <source>
        <dbReference type="PROSITE" id="PS50995"/>
    </source>
</evidence>
<evidence type="ECO:0000256" key="1">
    <source>
        <dbReference type="ARBA" id="ARBA00023015"/>
    </source>
</evidence>
<dbReference type="Pfam" id="PF01047">
    <property type="entry name" value="MarR"/>
    <property type="match status" value="1"/>
</dbReference>
<dbReference type="SMART" id="SM00347">
    <property type="entry name" value="HTH_MARR"/>
    <property type="match status" value="1"/>
</dbReference>
<gene>
    <name evidence="5" type="ORF">SSV_1242</name>
</gene>
<accession>A0A0B7GR39</accession>
<evidence type="ECO:0000313" key="5">
    <source>
        <dbReference type="EMBL" id="CEL90539.1"/>
    </source>
</evidence>